<evidence type="ECO:0000313" key="7">
    <source>
        <dbReference type="EMBL" id="KAF3457197.1"/>
    </source>
</evidence>
<dbReference type="SUPFAM" id="SSF50630">
    <property type="entry name" value="Acid proteases"/>
    <property type="match status" value="1"/>
</dbReference>
<evidence type="ECO:0000256" key="3">
    <source>
        <dbReference type="ARBA" id="ARBA00022525"/>
    </source>
</evidence>
<comment type="caution">
    <text evidence="7">The sequence shown here is derived from an EMBL/GenBank/DDBJ whole genome shotgun (WGS) entry which is preliminary data.</text>
</comment>
<dbReference type="OrthoDB" id="1882431at2759"/>
<dbReference type="InterPro" id="IPR021109">
    <property type="entry name" value="Peptidase_aspartic_dom_sf"/>
</dbReference>
<feature type="chain" id="PRO_5035446232" description="Peptidase A1 domain-containing protein" evidence="5">
    <location>
        <begin position="22"/>
        <end position="438"/>
    </location>
</feature>
<dbReference type="GO" id="GO:0006508">
    <property type="term" value="P:proteolysis"/>
    <property type="evidence" value="ECO:0007669"/>
    <property type="project" value="InterPro"/>
</dbReference>
<dbReference type="Pfam" id="PF14543">
    <property type="entry name" value="TAXi_N"/>
    <property type="match status" value="1"/>
</dbReference>
<dbReference type="InterPro" id="IPR001461">
    <property type="entry name" value="Aspartic_peptidase_A1"/>
</dbReference>
<organism evidence="7 8">
    <name type="scientific">Rhamnella rubrinervis</name>
    <dbReference type="NCBI Taxonomy" id="2594499"/>
    <lineage>
        <taxon>Eukaryota</taxon>
        <taxon>Viridiplantae</taxon>
        <taxon>Streptophyta</taxon>
        <taxon>Embryophyta</taxon>
        <taxon>Tracheophyta</taxon>
        <taxon>Spermatophyta</taxon>
        <taxon>Magnoliopsida</taxon>
        <taxon>eudicotyledons</taxon>
        <taxon>Gunneridae</taxon>
        <taxon>Pentapetalae</taxon>
        <taxon>rosids</taxon>
        <taxon>fabids</taxon>
        <taxon>Rosales</taxon>
        <taxon>Rhamnaceae</taxon>
        <taxon>rhamnoid group</taxon>
        <taxon>Rhamneae</taxon>
        <taxon>Rhamnella</taxon>
    </lineage>
</organism>
<feature type="signal peptide" evidence="5">
    <location>
        <begin position="1"/>
        <end position="21"/>
    </location>
</feature>
<dbReference type="AlphaFoldDB" id="A0A8K0HQL2"/>
<feature type="domain" description="Peptidase A1" evidence="6">
    <location>
        <begin position="51"/>
        <end position="421"/>
    </location>
</feature>
<dbReference type="EMBL" id="VOIH02000001">
    <property type="protein sequence ID" value="KAF3457197.1"/>
    <property type="molecule type" value="Genomic_DNA"/>
</dbReference>
<dbReference type="PROSITE" id="PS51767">
    <property type="entry name" value="PEPTIDASE_A1"/>
    <property type="match status" value="1"/>
</dbReference>
<name>A0A8K0HQL2_9ROSA</name>
<evidence type="ECO:0000256" key="2">
    <source>
        <dbReference type="ARBA" id="ARBA00007447"/>
    </source>
</evidence>
<evidence type="ECO:0000256" key="1">
    <source>
        <dbReference type="ARBA" id="ARBA00004239"/>
    </source>
</evidence>
<proteinExistence type="inferred from homology"/>
<accession>A0A8K0HQL2</accession>
<dbReference type="PANTHER" id="PTHR47965">
    <property type="entry name" value="ASPARTYL PROTEASE-RELATED"/>
    <property type="match status" value="1"/>
</dbReference>
<dbReference type="InterPro" id="IPR032861">
    <property type="entry name" value="TAXi_N"/>
</dbReference>
<keyword evidence="4 5" id="KW-0732">Signal</keyword>
<reference evidence="7" key="1">
    <citation type="submission" date="2020-03" db="EMBL/GenBank/DDBJ databases">
        <title>A high-quality chromosome-level genome assembly of a woody plant with both climbing and erect habits, Rhamnella rubrinervis.</title>
        <authorList>
            <person name="Lu Z."/>
            <person name="Yang Y."/>
            <person name="Zhu X."/>
            <person name="Sun Y."/>
        </authorList>
    </citation>
    <scope>NUCLEOTIDE SEQUENCE</scope>
    <source>
        <strain evidence="7">BYM</strain>
        <tissue evidence="7">Leaf</tissue>
    </source>
</reference>
<dbReference type="Proteomes" id="UP000796880">
    <property type="component" value="Unassembled WGS sequence"/>
</dbReference>
<evidence type="ECO:0000256" key="5">
    <source>
        <dbReference type="SAM" id="SignalP"/>
    </source>
</evidence>
<keyword evidence="8" id="KW-1185">Reference proteome</keyword>
<gene>
    <name evidence="7" type="ORF">FNV43_RR01854</name>
</gene>
<dbReference type="Pfam" id="PF14541">
    <property type="entry name" value="TAXi_C"/>
    <property type="match status" value="1"/>
</dbReference>
<dbReference type="InterPro" id="IPR032799">
    <property type="entry name" value="TAXi_C"/>
</dbReference>
<sequence length="438" mass="46912">MANPVPVQVLFFFLSLFHAHASTSTTHASKVDVPYTSIILPIRKDVATTQYHTIIDFQISSNPVKATLDLGGQNFWFNCDHINVSTAHPIPCASPKCKTLLDGKPTCTSRSSKAAATTSTCAVSASNSVTGLVVCGQSLYESSISVDTSDGRLYLFSEQLSPFYFACSSPGSSLFQGLAKVSAGLIGLGRSPLALHKQVTSSLNLAPKFAICLPAYDKYYGGSMFIGGGPYYVANRTAAFFSVSLTTTPLVTAPSASNEYFIDVLAIKVDGQPLRFDSSLLSIDNHGVGGTKLSTVNRFTVLHTSIYKALVHEFVSKAAARNITRVASVAPYEACFSVKSTAGTRTGPRVPTIDMVLPGNMNNVVWRIYGVNSMVKAKKDVMCLGFVDGGYNARTSIVLGGHQLEDYLIEFDLSTSRLGFSSSLHLQYTACASASRLF</sequence>
<dbReference type="GO" id="GO:0005576">
    <property type="term" value="C:extracellular region"/>
    <property type="evidence" value="ECO:0007669"/>
    <property type="project" value="UniProtKB-SubCell"/>
</dbReference>
<dbReference type="GO" id="GO:0004190">
    <property type="term" value="F:aspartic-type endopeptidase activity"/>
    <property type="evidence" value="ECO:0007669"/>
    <property type="project" value="InterPro"/>
</dbReference>
<comment type="subcellular location">
    <subcellularLocation>
        <location evidence="1">Secreted</location>
        <location evidence="1">Extracellular space</location>
    </subcellularLocation>
</comment>
<dbReference type="InterPro" id="IPR033121">
    <property type="entry name" value="PEPTIDASE_A1"/>
</dbReference>
<dbReference type="FunFam" id="2.40.70.10:FF:000041">
    <property type="entry name" value="Basic 7S globulin"/>
    <property type="match status" value="1"/>
</dbReference>
<keyword evidence="3" id="KW-0964">Secreted</keyword>
<dbReference type="Gene3D" id="2.40.70.10">
    <property type="entry name" value="Acid Proteases"/>
    <property type="match status" value="2"/>
</dbReference>
<evidence type="ECO:0000313" key="8">
    <source>
        <dbReference type="Proteomes" id="UP000796880"/>
    </source>
</evidence>
<comment type="similarity">
    <text evidence="2">Belongs to the peptidase A1 family.</text>
</comment>
<protein>
    <recommendedName>
        <fullName evidence="6">Peptidase A1 domain-containing protein</fullName>
    </recommendedName>
</protein>
<dbReference type="PANTHER" id="PTHR47965:SF68">
    <property type="entry name" value="BASIC 7S GLOBULIN-LIKE"/>
    <property type="match status" value="1"/>
</dbReference>
<evidence type="ECO:0000256" key="4">
    <source>
        <dbReference type="ARBA" id="ARBA00022729"/>
    </source>
</evidence>
<evidence type="ECO:0000259" key="6">
    <source>
        <dbReference type="PROSITE" id="PS51767"/>
    </source>
</evidence>